<name>A0A0P1EBN9_9RHOB</name>
<dbReference type="Proteomes" id="UP000050783">
    <property type="component" value="Unassembled WGS sequence"/>
</dbReference>
<dbReference type="GeneID" id="55491892"/>
<evidence type="ECO:0000313" key="1">
    <source>
        <dbReference type="EMBL" id="CUH46426.1"/>
    </source>
</evidence>
<evidence type="ECO:0000313" key="2">
    <source>
        <dbReference type="Proteomes" id="UP000050783"/>
    </source>
</evidence>
<protein>
    <submittedName>
        <fullName evidence="1">Uncharacterized protein</fullName>
    </submittedName>
</protein>
<reference evidence="1 2" key="1">
    <citation type="submission" date="2015-09" db="EMBL/GenBank/DDBJ databases">
        <authorList>
            <consortium name="Swine Surveillance"/>
        </authorList>
    </citation>
    <scope>NUCLEOTIDE SEQUENCE [LARGE SCALE GENOMIC DNA]</scope>
    <source>
        <strain evidence="1 2">CECT 4292</strain>
    </source>
</reference>
<sequence length="91" mass="10580">MQIEHTSTDFYGKFECGENSKDYIDTRTEDGDWAQDPSLYLGYVSSSPVCTEEVLKALAEQDQAARKVRKTFKRTVPRTTFADNHYDDHHW</sequence>
<dbReference type="AlphaFoldDB" id="A0A0P1EBN9"/>
<dbReference type="RefSeq" id="WP_058276222.1">
    <property type="nucleotide sequence ID" value="NZ_CYPU01000011.1"/>
</dbReference>
<organism evidence="1 2">
    <name type="scientific">Ruegeria atlantica</name>
    <dbReference type="NCBI Taxonomy" id="81569"/>
    <lineage>
        <taxon>Bacteria</taxon>
        <taxon>Pseudomonadati</taxon>
        <taxon>Pseudomonadota</taxon>
        <taxon>Alphaproteobacteria</taxon>
        <taxon>Rhodobacterales</taxon>
        <taxon>Roseobacteraceae</taxon>
        <taxon>Ruegeria</taxon>
    </lineage>
</organism>
<proteinExistence type="predicted"/>
<accession>A0A0P1EBN9</accession>
<gene>
    <name evidence="1" type="ORF">RUA4292_00592</name>
</gene>
<dbReference type="EMBL" id="CYPU01000011">
    <property type="protein sequence ID" value="CUH46426.1"/>
    <property type="molecule type" value="Genomic_DNA"/>
</dbReference>